<dbReference type="PANTHER" id="PTHR43280:SF32">
    <property type="entry name" value="TRANSCRIPTIONAL REGULATORY PROTEIN"/>
    <property type="match status" value="1"/>
</dbReference>
<dbReference type="SMART" id="SM00342">
    <property type="entry name" value="HTH_ARAC"/>
    <property type="match status" value="1"/>
</dbReference>
<reference evidence="5 6" key="1">
    <citation type="submission" date="2020-08" db="EMBL/GenBank/DDBJ databases">
        <title>A Genomic Blueprint of the Chicken Gut Microbiome.</title>
        <authorList>
            <person name="Gilroy R."/>
            <person name="Ravi A."/>
            <person name="Getino M."/>
            <person name="Pursley I."/>
            <person name="Horton D.L."/>
            <person name="Alikhan N.-F."/>
            <person name="Baker D."/>
            <person name="Gharbi K."/>
            <person name="Hall N."/>
            <person name="Watson M."/>
            <person name="Adriaenssens E.M."/>
            <person name="Foster-Nyarko E."/>
            <person name="Jarju S."/>
            <person name="Secka A."/>
            <person name="Antonio M."/>
            <person name="Oren A."/>
            <person name="Chaudhuri R."/>
            <person name="La Ragione R.M."/>
            <person name="Hildebrand F."/>
            <person name="Pallen M.J."/>
        </authorList>
    </citation>
    <scope>NUCLEOTIDE SEQUENCE [LARGE SCALE GENOMIC DNA]</scope>
    <source>
        <strain evidence="5 6">Sa1CVA4</strain>
    </source>
</reference>
<dbReference type="InterPro" id="IPR037923">
    <property type="entry name" value="HTH-like"/>
</dbReference>
<dbReference type="InterPro" id="IPR020449">
    <property type="entry name" value="Tscrpt_reg_AraC-type_HTH"/>
</dbReference>
<keyword evidence="3" id="KW-0804">Transcription</keyword>
<evidence type="ECO:0000256" key="3">
    <source>
        <dbReference type="ARBA" id="ARBA00023163"/>
    </source>
</evidence>
<keyword evidence="2" id="KW-0238">DNA-binding</keyword>
<gene>
    <name evidence="5" type="ORF">H9628_08115</name>
</gene>
<dbReference type="RefSeq" id="WP_251833624.1">
    <property type="nucleotide sequence ID" value="NZ_JACSPS010000002.1"/>
</dbReference>
<feature type="domain" description="HTH araC/xylS-type" evidence="4">
    <location>
        <begin position="191"/>
        <end position="289"/>
    </location>
</feature>
<comment type="caution">
    <text evidence="5">The sequence shown here is derived from an EMBL/GenBank/DDBJ whole genome shotgun (WGS) entry which is preliminary data.</text>
</comment>
<dbReference type="InterPro" id="IPR009057">
    <property type="entry name" value="Homeodomain-like_sf"/>
</dbReference>
<proteinExistence type="predicted"/>
<evidence type="ECO:0000256" key="2">
    <source>
        <dbReference type="ARBA" id="ARBA00023125"/>
    </source>
</evidence>
<organism evidence="5 6">
    <name type="scientific">Kaistella pullorum</name>
    <dbReference type="NCBI Taxonomy" id="2763074"/>
    <lineage>
        <taxon>Bacteria</taxon>
        <taxon>Pseudomonadati</taxon>
        <taxon>Bacteroidota</taxon>
        <taxon>Flavobacteriia</taxon>
        <taxon>Flavobacteriales</taxon>
        <taxon>Weeksellaceae</taxon>
        <taxon>Chryseobacterium group</taxon>
        <taxon>Kaistella</taxon>
    </lineage>
</organism>
<evidence type="ECO:0000256" key="1">
    <source>
        <dbReference type="ARBA" id="ARBA00023015"/>
    </source>
</evidence>
<dbReference type="PROSITE" id="PS01124">
    <property type="entry name" value="HTH_ARAC_FAMILY_2"/>
    <property type="match status" value="1"/>
</dbReference>
<dbReference type="Gene3D" id="1.10.10.60">
    <property type="entry name" value="Homeodomain-like"/>
    <property type="match status" value="1"/>
</dbReference>
<dbReference type="SUPFAM" id="SSF51215">
    <property type="entry name" value="Regulatory protein AraC"/>
    <property type="match status" value="1"/>
</dbReference>
<keyword evidence="6" id="KW-1185">Reference proteome</keyword>
<dbReference type="SUPFAM" id="SSF46689">
    <property type="entry name" value="Homeodomain-like"/>
    <property type="match status" value="1"/>
</dbReference>
<dbReference type="EMBL" id="JACSPS010000002">
    <property type="protein sequence ID" value="MBD8018436.1"/>
    <property type="molecule type" value="Genomic_DNA"/>
</dbReference>
<evidence type="ECO:0000313" key="6">
    <source>
        <dbReference type="Proteomes" id="UP000626242"/>
    </source>
</evidence>
<dbReference type="PRINTS" id="PR00032">
    <property type="entry name" value="HTHARAC"/>
</dbReference>
<protein>
    <submittedName>
        <fullName evidence="5">AraC family transcriptional regulator</fullName>
    </submittedName>
</protein>
<dbReference type="InterPro" id="IPR018060">
    <property type="entry name" value="HTH_AraC"/>
</dbReference>
<dbReference type="Proteomes" id="UP000626242">
    <property type="component" value="Unassembled WGS sequence"/>
</dbReference>
<evidence type="ECO:0000259" key="4">
    <source>
        <dbReference type="PROSITE" id="PS01124"/>
    </source>
</evidence>
<dbReference type="PANTHER" id="PTHR43280">
    <property type="entry name" value="ARAC-FAMILY TRANSCRIPTIONAL REGULATOR"/>
    <property type="match status" value="1"/>
</dbReference>
<name>A0ABR8WMX6_9FLAO</name>
<sequence>MLGNQPVESVTIRKLKGLKSLDDDFAVAKMTAAEEAFKAGVPYRSRFYTLLICDKGKCEIVVDHTSYELAANRVVFINYNQIFQFTEGGSFSARIILFTRSFYNRIYTGNRKIKTDTAFSDLPSLAEFSKPDFAAFIHTVKDIETEFQKDDVLSREIICLLLKTAMLKYIRCTGGGGFTGFRASRTLSYIEDFKSLVNIHFKELKRTSDYAAKLNITPNYLNSIVKDKADMSAEQFIRERVVLEAERLLLNTPLSVTEIAYELGFSDKSHFGKYFRKTTGESPARFRQKIMDENANFSAT</sequence>
<keyword evidence="1" id="KW-0805">Transcription regulation</keyword>
<evidence type="ECO:0000313" key="5">
    <source>
        <dbReference type="EMBL" id="MBD8018436.1"/>
    </source>
</evidence>
<accession>A0ABR8WMX6</accession>
<dbReference type="Pfam" id="PF12833">
    <property type="entry name" value="HTH_18"/>
    <property type="match status" value="1"/>
</dbReference>